<evidence type="ECO:0000259" key="1">
    <source>
        <dbReference type="PROSITE" id="PS50097"/>
    </source>
</evidence>
<dbReference type="EMBL" id="JAFNEN010000407">
    <property type="protein sequence ID" value="KAG8183735.1"/>
    <property type="molecule type" value="Genomic_DNA"/>
</dbReference>
<dbReference type="SUPFAM" id="SSF49599">
    <property type="entry name" value="TRAF domain-like"/>
    <property type="match status" value="1"/>
</dbReference>
<feature type="domain" description="BTB" evidence="1">
    <location>
        <begin position="302"/>
        <end position="370"/>
    </location>
</feature>
<protein>
    <recommendedName>
        <fullName evidence="5">Speckle-type POZ protein</fullName>
    </recommendedName>
</protein>
<dbReference type="InterPro" id="IPR008974">
    <property type="entry name" value="TRAF-like"/>
</dbReference>
<dbReference type="InterPro" id="IPR000210">
    <property type="entry name" value="BTB/POZ_dom"/>
</dbReference>
<dbReference type="InterPro" id="IPR002083">
    <property type="entry name" value="MATH/TRAF_dom"/>
</dbReference>
<evidence type="ECO:0008006" key="5">
    <source>
        <dbReference type="Google" id="ProtNLM"/>
    </source>
</evidence>
<dbReference type="Gene3D" id="3.30.710.10">
    <property type="entry name" value="Potassium Channel Kv1.1, Chain A"/>
    <property type="match status" value="1"/>
</dbReference>
<dbReference type="Gene3D" id="1.25.40.420">
    <property type="match status" value="1"/>
</dbReference>
<dbReference type="PROSITE" id="PS50144">
    <property type="entry name" value="MATH"/>
    <property type="match status" value="1"/>
</dbReference>
<dbReference type="SUPFAM" id="SSF54695">
    <property type="entry name" value="POZ domain"/>
    <property type="match status" value="1"/>
</dbReference>
<dbReference type="GO" id="GO:0030163">
    <property type="term" value="P:protein catabolic process"/>
    <property type="evidence" value="ECO:0007669"/>
    <property type="project" value="UniProtKB-ARBA"/>
</dbReference>
<gene>
    <name evidence="3" type="ORF">JTE90_029317</name>
</gene>
<dbReference type="Gene3D" id="2.60.210.10">
    <property type="entry name" value="Apoptosis, Tumor Necrosis Factor Receptor Associated Protein 2, Chain A"/>
    <property type="match status" value="1"/>
</dbReference>
<reference evidence="3 4" key="1">
    <citation type="journal article" date="2022" name="Nat. Ecol. Evol.">
        <title>A masculinizing supergene underlies an exaggerated male reproductive morph in a spider.</title>
        <authorList>
            <person name="Hendrickx F."/>
            <person name="De Corte Z."/>
            <person name="Sonet G."/>
            <person name="Van Belleghem S.M."/>
            <person name="Kostlbacher S."/>
            <person name="Vangestel C."/>
        </authorList>
    </citation>
    <scope>NUCLEOTIDE SEQUENCE [LARGE SCALE GENOMIC DNA]</scope>
    <source>
        <strain evidence="3">W744_W776</strain>
    </source>
</reference>
<proteinExistence type="predicted"/>
<evidence type="ECO:0000259" key="2">
    <source>
        <dbReference type="PROSITE" id="PS50144"/>
    </source>
</evidence>
<dbReference type="Proteomes" id="UP000827092">
    <property type="component" value="Unassembled WGS sequence"/>
</dbReference>
<comment type="caution">
    <text evidence="3">The sequence shown here is derived from an EMBL/GenBank/DDBJ whole genome shotgun (WGS) entry which is preliminary data.</text>
</comment>
<feature type="domain" description="MATH" evidence="2">
    <location>
        <begin position="9"/>
        <end position="135"/>
    </location>
</feature>
<dbReference type="InterPro" id="IPR011333">
    <property type="entry name" value="SKP1/BTB/POZ_sf"/>
</dbReference>
<keyword evidence="4" id="KW-1185">Reference proteome</keyword>
<dbReference type="AlphaFoldDB" id="A0AAV6UH02"/>
<accession>A0AAV6UH02</accession>
<dbReference type="PANTHER" id="PTHR24413">
    <property type="entry name" value="SPECKLE-TYPE POZ PROTEIN"/>
    <property type="match status" value="1"/>
</dbReference>
<evidence type="ECO:0000313" key="3">
    <source>
        <dbReference type="EMBL" id="KAG8183735.1"/>
    </source>
</evidence>
<dbReference type="PROSITE" id="PS50097">
    <property type="entry name" value="BTB"/>
    <property type="match status" value="1"/>
</dbReference>
<organism evidence="3 4">
    <name type="scientific">Oedothorax gibbosus</name>
    <dbReference type="NCBI Taxonomy" id="931172"/>
    <lineage>
        <taxon>Eukaryota</taxon>
        <taxon>Metazoa</taxon>
        <taxon>Ecdysozoa</taxon>
        <taxon>Arthropoda</taxon>
        <taxon>Chelicerata</taxon>
        <taxon>Arachnida</taxon>
        <taxon>Araneae</taxon>
        <taxon>Araneomorphae</taxon>
        <taxon>Entelegynae</taxon>
        <taxon>Araneoidea</taxon>
        <taxon>Linyphiidae</taxon>
        <taxon>Erigoninae</taxon>
        <taxon>Oedothorax</taxon>
    </lineage>
</organism>
<dbReference type="SMART" id="SM00225">
    <property type="entry name" value="BTB"/>
    <property type="match status" value="1"/>
</dbReference>
<evidence type="ECO:0000313" key="4">
    <source>
        <dbReference type="Proteomes" id="UP000827092"/>
    </source>
</evidence>
<dbReference type="Pfam" id="PF00651">
    <property type="entry name" value="BTB"/>
    <property type="match status" value="1"/>
</dbReference>
<name>A0AAV6UH02_9ARAC</name>
<sequence length="467" mass="52862">MAGLDETGCLTFTWKIENFSACLHGENRSLGSPVFKTATANGSTWWRLDMVLEKIVDEEVVKLVLKRLKGEPQNDRCKLSLAFLYGEVPLNRASSVTKTDFIRFSAEYSFKKSAIFGENRHSFLPQDTLTVRCRIWQQTLKPGQCQLQTVLHKTNFLWNIENFNSSNFNASKLYQKDDLQMTMRLSKNGSSVYKFLVEGLKSKGGWSSFINCKLSILGNRGFVISQANHFPCVSKIWDIELYEENDLHLHLESIVAVEKTSIEQPSAITKNSTDVDVSEIIPESSSKLADDLLLLYRDRTLSDATLNTDGKSFPAHRSILGARSHVFRAMFERDHMAEGLSGVVDIDDIDSETVDRMLVFLYSDSLEEALQWEEASALYYAADKYAVQPLKLKCGDILKASLSVSNACEALVLADKHSDDQLLRCAMDFVCDHDEVVSSAEWESLEESHPRLTTKIVREMYLKNKKK</sequence>